<dbReference type="GO" id="GO:0016491">
    <property type="term" value="F:oxidoreductase activity"/>
    <property type="evidence" value="ECO:0007669"/>
    <property type="project" value="InterPro"/>
</dbReference>
<evidence type="ECO:0000313" key="2">
    <source>
        <dbReference type="EMBL" id="GAF95856.1"/>
    </source>
</evidence>
<dbReference type="Gene3D" id="3.40.605.10">
    <property type="entry name" value="Aldehyde Dehydrogenase, Chain A, domain 1"/>
    <property type="match status" value="1"/>
</dbReference>
<comment type="caution">
    <text evidence="2">The sequence shown here is derived from an EMBL/GenBank/DDBJ whole genome shotgun (WGS) entry which is preliminary data.</text>
</comment>
<feature type="domain" description="Aldehyde dehydrogenase" evidence="1">
    <location>
        <begin position="6"/>
        <end position="115"/>
    </location>
</feature>
<name>X0U939_9ZZZZ</name>
<proteinExistence type="predicted"/>
<dbReference type="InterPro" id="IPR016162">
    <property type="entry name" value="Ald_DH_N"/>
</dbReference>
<accession>X0U939</accession>
<dbReference type="SUPFAM" id="SSF53720">
    <property type="entry name" value="ALDH-like"/>
    <property type="match status" value="1"/>
</dbReference>
<gene>
    <name evidence="2" type="ORF">S01H1_30194</name>
</gene>
<evidence type="ECO:0000259" key="1">
    <source>
        <dbReference type="Pfam" id="PF00171"/>
    </source>
</evidence>
<dbReference type="Pfam" id="PF00171">
    <property type="entry name" value="Aldedh"/>
    <property type="match status" value="1"/>
</dbReference>
<organism evidence="2">
    <name type="scientific">marine sediment metagenome</name>
    <dbReference type="NCBI Taxonomy" id="412755"/>
    <lineage>
        <taxon>unclassified sequences</taxon>
        <taxon>metagenomes</taxon>
        <taxon>ecological metagenomes</taxon>
    </lineage>
</organism>
<dbReference type="InterPro" id="IPR015590">
    <property type="entry name" value="Aldehyde_DH_dom"/>
</dbReference>
<dbReference type="EMBL" id="BARS01018561">
    <property type="protein sequence ID" value="GAF95856.1"/>
    <property type="molecule type" value="Genomic_DNA"/>
</dbReference>
<dbReference type="InterPro" id="IPR016161">
    <property type="entry name" value="Ald_DH/histidinol_DH"/>
</dbReference>
<reference evidence="2" key="1">
    <citation type="journal article" date="2014" name="Front. Microbiol.">
        <title>High frequency of phylogenetically diverse reductive dehalogenase-homologous genes in deep subseafloor sedimentary metagenomes.</title>
        <authorList>
            <person name="Kawai M."/>
            <person name="Futagami T."/>
            <person name="Toyoda A."/>
            <person name="Takaki Y."/>
            <person name="Nishi S."/>
            <person name="Hori S."/>
            <person name="Arai W."/>
            <person name="Tsubouchi T."/>
            <person name="Morono Y."/>
            <person name="Uchiyama I."/>
            <person name="Ito T."/>
            <person name="Fujiyama A."/>
            <person name="Inagaki F."/>
            <person name="Takami H."/>
        </authorList>
    </citation>
    <scope>NUCLEOTIDE SEQUENCE</scope>
    <source>
        <strain evidence="2">Expedition CK06-06</strain>
    </source>
</reference>
<protein>
    <recommendedName>
        <fullName evidence="1">Aldehyde dehydrogenase domain-containing protein</fullName>
    </recommendedName>
</protein>
<dbReference type="AlphaFoldDB" id="X0U939"/>
<sequence length="115" mass="12501">MSNGDYTSRLEEIQNLASALEGRTSELQEAAALDAGFPVKITSVEVELAVEYLQTMEKEIEWLENDQPYGTVAAIFPYDAPSVMLARLGGSALLTGNRLRFSFSSQTPRTGALIA</sequence>
<feature type="non-terminal residue" evidence="2">
    <location>
        <position position="115"/>
    </location>
</feature>